<gene>
    <name evidence="2" type="ORF">DFQ14_10111</name>
</gene>
<dbReference type="EMBL" id="QPJC01000001">
    <property type="protein sequence ID" value="RCW46675.1"/>
    <property type="molecule type" value="Genomic_DNA"/>
</dbReference>
<proteinExistence type="predicted"/>
<organism evidence="2 3">
    <name type="scientific">Halopolyspora algeriensis</name>
    <dbReference type="NCBI Taxonomy" id="1500506"/>
    <lineage>
        <taxon>Bacteria</taxon>
        <taxon>Bacillati</taxon>
        <taxon>Actinomycetota</taxon>
        <taxon>Actinomycetes</taxon>
        <taxon>Actinomycetes incertae sedis</taxon>
        <taxon>Halopolyspora</taxon>
    </lineage>
</organism>
<evidence type="ECO:0000313" key="2">
    <source>
        <dbReference type="EMBL" id="RCW46675.1"/>
    </source>
</evidence>
<protein>
    <recommendedName>
        <fullName evidence="4">YtpI-like protein</fullName>
    </recommendedName>
</protein>
<feature type="transmembrane region" description="Helical" evidence="1">
    <location>
        <begin position="76"/>
        <end position="93"/>
    </location>
</feature>
<keyword evidence="1" id="KW-0812">Transmembrane</keyword>
<name>A0A368VXK2_9ACTN</name>
<sequence>MSAVVDVVAFLVTLVAVVAAAGHGGYLAMLSTAARKRPGGGPAAEFARTRMPVAGATLGVTLLALLLSSGGTGMDIVAILLGGGGGLASVQALQSSRTRFRNGEY</sequence>
<dbReference type="Proteomes" id="UP000253495">
    <property type="component" value="Unassembled WGS sequence"/>
</dbReference>
<keyword evidence="3" id="KW-1185">Reference proteome</keyword>
<feature type="transmembrane region" description="Helical" evidence="1">
    <location>
        <begin position="6"/>
        <end position="30"/>
    </location>
</feature>
<accession>A0A368VXK2</accession>
<reference evidence="2 3" key="1">
    <citation type="submission" date="2018-07" db="EMBL/GenBank/DDBJ databases">
        <title>Genomic Encyclopedia of Type Strains, Phase III (KMG-III): the genomes of soil and plant-associated and newly described type strains.</title>
        <authorList>
            <person name="Whitman W."/>
        </authorList>
    </citation>
    <scope>NUCLEOTIDE SEQUENCE [LARGE SCALE GENOMIC DNA]</scope>
    <source>
        <strain evidence="2 3">CECT 8575</strain>
    </source>
</reference>
<dbReference type="AlphaFoldDB" id="A0A368VXK2"/>
<dbReference type="RefSeq" id="WP_114450963.1">
    <property type="nucleotide sequence ID" value="NZ_QPJC01000001.1"/>
</dbReference>
<keyword evidence="1" id="KW-1133">Transmembrane helix</keyword>
<evidence type="ECO:0000313" key="3">
    <source>
        <dbReference type="Proteomes" id="UP000253495"/>
    </source>
</evidence>
<comment type="caution">
    <text evidence="2">The sequence shown here is derived from an EMBL/GenBank/DDBJ whole genome shotgun (WGS) entry which is preliminary data.</text>
</comment>
<evidence type="ECO:0000256" key="1">
    <source>
        <dbReference type="SAM" id="Phobius"/>
    </source>
</evidence>
<keyword evidence="1" id="KW-0472">Membrane</keyword>
<evidence type="ECO:0008006" key="4">
    <source>
        <dbReference type="Google" id="ProtNLM"/>
    </source>
</evidence>